<organism evidence="1 2">
    <name type="scientific">Gossypium australe</name>
    <dbReference type="NCBI Taxonomy" id="47621"/>
    <lineage>
        <taxon>Eukaryota</taxon>
        <taxon>Viridiplantae</taxon>
        <taxon>Streptophyta</taxon>
        <taxon>Embryophyta</taxon>
        <taxon>Tracheophyta</taxon>
        <taxon>Spermatophyta</taxon>
        <taxon>Magnoliopsida</taxon>
        <taxon>eudicotyledons</taxon>
        <taxon>Gunneridae</taxon>
        <taxon>Pentapetalae</taxon>
        <taxon>rosids</taxon>
        <taxon>malvids</taxon>
        <taxon>Malvales</taxon>
        <taxon>Malvaceae</taxon>
        <taxon>Malvoideae</taxon>
        <taxon>Gossypium</taxon>
    </lineage>
</organism>
<keyword evidence="1" id="KW-0808">Transferase</keyword>
<keyword evidence="2" id="KW-1185">Reference proteome</keyword>
<dbReference type="AlphaFoldDB" id="A0A5B6VMA9"/>
<proteinExistence type="predicted"/>
<gene>
    <name evidence="1" type="ORF">EPI10_015970</name>
</gene>
<protein>
    <submittedName>
        <fullName evidence="1">Reverse transcriptase</fullName>
    </submittedName>
</protein>
<dbReference type="OrthoDB" id="998749at2759"/>
<keyword evidence="1" id="KW-0548">Nucleotidyltransferase</keyword>
<sequence length="124" mass="14920">MVEVTNRQAEFANKEIKGILEKVVHLNRRDWSRKLDYALWTYQKTLKTPLGLSPYRLGFGKSCHFPLELEHKAYRALKQLNLHFKLAGEKLMLQLNELEELQIFSYRNANLFKERIKRWHNKHI</sequence>
<dbReference type="Proteomes" id="UP000325315">
    <property type="component" value="Unassembled WGS sequence"/>
</dbReference>
<evidence type="ECO:0000313" key="2">
    <source>
        <dbReference type="Proteomes" id="UP000325315"/>
    </source>
</evidence>
<reference evidence="2" key="1">
    <citation type="journal article" date="2019" name="Plant Biotechnol. J.">
        <title>Genome sequencing of the Australian wild diploid species Gossypium australe highlights disease resistance and delayed gland morphogenesis.</title>
        <authorList>
            <person name="Cai Y."/>
            <person name="Cai X."/>
            <person name="Wang Q."/>
            <person name="Wang P."/>
            <person name="Zhang Y."/>
            <person name="Cai C."/>
            <person name="Xu Y."/>
            <person name="Wang K."/>
            <person name="Zhou Z."/>
            <person name="Wang C."/>
            <person name="Geng S."/>
            <person name="Li B."/>
            <person name="Dong Q."/>
            <person name="Hou Y."/>
            <person name="Wang H."/>
            <person name="Ai P."/>
            <person name="Liu Z."/>
            <person name="Yi F."/>
            <person name="Sun M."/>
            <person name="An G."/>
            <person name="Cheng J."/>
            <person name="Zhang Y."/>
            <person name="Shi Q."/>
            <person name="Xie Y."/>
            <person name="Shi X."/>
            <person name="Chang Y."/>
            <person name="Huang F."/>
            <person name="Chen Y."/>
            <person name="Hong S."/>
            <person name="Mi L."/>
            <person name="Sun Q."/>
            <person name="Zhang L."/>
            <person name="Zhou B."/>
            <person name="Peng R."/>
            <person name="Zhang X."/>
            <person name="Liu F."/>
        </authorList>
    </citation>
    <scope>NUCLEOTIDE SEQUENCE [LARGE SCALE GENOMIC DNA]</scope>
    <source>
        <strain evidence="2">cv. PA1801</strain>
    </source>
</reference>
<dbReference type="InterPro" id="IPR052160">
    <property type="entry name" value="Gypsy_RT_Integrase-like"/>
</dbReference>
<comment type="caution">
    <text evidence="1">The sequence shown here is derived from an EMBL/GenBank/DDBJ whole genome shotgun (WGS) entry which is preliminary data.</text>
</comment>
<dbReference type="Gene3D" id="3.30.420.10">
    <property type="entry name" value="Ribonuclease H-like superfamily/Ribonuclease H"/>
    <property type="match status" value="1"/>
</dbReference>
<dbReference type="EMBL" id="SMMG02000006">
    <property type="protein sequence ID" value="KAA3470242.1"/>
    <property type="molecule type" value="Genomic_DNA"/>
</dbReference>
<dbReference type="GO" id="GO:0003676">
    <property type="term" value="F:nucleic acid binding"/>
    <property type="evidence" value="ECO:0007669"/>
    <property type="project" value="InterPro"/>
</dbReference>
<dbReference type="GO" id="GO:0003964">
    <property type="term" value="F:RNA-directed DNA polymerase activity"/>
    <property type="evidence" value="ECO:0007669"/>
    <property type="project" value="UniProtKB-KW"/>
</dbReference>
<dbReference type="InterPro" id="IPR036397">
    <property type="entry name" value="RNaseH_sf"/>
</dbReference>
<keyword evidence="1" id="KW-0695">RNA-directed DNA polymerase</keyword>
<name>A0A5B6VMA9_9ROSI</name>
<evidence type="ECO:0000313" key="1">
    <source>
        <dbReference type="EMBL" id="KAA3470242.1"/>
    </source>
</evidence>
<dbReference type="InterPro" id="IPR012337">
    <property type="entry name" value="RNaseH-like_sf"/>
</dbReference>
<dbReference type="PANTHER" id="PTHR47266">
    <property type="entry name" value="ENDONUCLEASE-RELATED"/>
    <property type="match status" value="1"/>
</dbReference>
<dbReference type="SUPFAM" id="SSF53098">
    <property type="entry name" value="Ribonuclease H-like"/>
    <property type="match status" value="1"/>
</dbReference>
<accession>A0A5B6VMA9</accession>